<evidence type="ECO:0000313" key="1">
    <source>
        <dbReference type="EMBL" id="PXF45561.1"/>
    </source>
</evidence>
<keyword evidence="2" id="KW-1185">Reference proteome</keyword>
<dbReference type="EMBL" id="NBIV01000058">
    <property type="protein sequence ID" value="PXF45561.1"/>
    <property type="molecule type" value="Genomic_DNA"/>
</dbReference>
<dbReference type="Proteomes" id="UP000247409">
    <property type="component" value="Unassembled WGS sequence"/>
</dbReference>
<accession>A0A2V3ITV8</accession>
<gene>
    <name evidence="1" type="ORF">BWQ96_04699</name>
</gene>
<evidence type="ECO:0000313" key="2">
    <source>
        <dbReference type="Proteomes" id="UP000247409"/>
    </source>
</evidence>
<comment type="caution">
    <text evidence="1">The sequence shown here is derived from an EMBL/GenBank/DDBJ whole genome shotgun (WGS) entry which is preliminary data.</text>
</comment>
<sequence length="144" mass="16102">MEVLHRWKEKYRKHRETKAANAAMLSARLHGSACPYSPANSPQTSRIRDISYPMVSADCTSDYHSGRSLEEHAIAEALRMQYAGNTGLHKSGPLNAQGKHRLPSCEVLLEDLWNRLELLVCRSTQKSRAPTVVRPASRDCGLTC</sequence>
<protein>
    <submittedName>
        <fullName evidence="1">Uncharacterized protein</fullName>
    </submittedName>
</protein>
<name>A0A2V3ITV8_9FLOR</name>
<organism evidence="1 2">
    <name type="scientific">Gracilariopsis chorda</name>
    <dbReference type="NCBI Taxonomy" id="448386"/>
    <lineage>
        <taxon>Eukaryota</taxon>
        <taxon>Rhodophyta</taxon>
        <taxon>Florideophyceae</taxon>
        <taxon>Rhodymeniophycidae</taxon>
        <taxon>Gracilariales</taxon>
        <taxon>Gracilariaceae</taxon>
        <taxon>Gracilariopsis</taxon>
    </lineage>
</organism>
<reference evidence="1 2" key="1">
    <citation type="journal article" date="2018" name="Mol. Biol. Evol.">
        <title>Analysis of the draft genome of the red seaweed Gracilariopsis chorda provides insights into genome size evolution in Rhodophyta.</title>
        <authorList>
            <person name="Lee J."/>
            <person name="Yang E.C."/>
            <person name="Graf L."/>
            <person name="Yang J.H."/>
            <person name="Qiu H."/>
            <person name="Zel Zion U."/>
            <person name="Chan C.X."/>
            <person name="Stephens T.G."/>
            <person name="Weber A.P.M."/>
            <person name="Boo G.H."/>
            <person name="Boo S.M."/>
            <person name="Kim K.M."/>
            <person name="Shin Y."/>
            <person name="Jung M."/>
            <person name="Lee S.J."/>
            <person name="Yim H.S."/>
            <person name="Lee J.H."/>
            <person name="Bhattacharya D."/>
            <person name="Yoon H.S."/>
        </authorList>
    </citation>
    <scope>NUCLEOTIDE SEQUENCE [LARGE SCALE GENOMIC DNA]</scope>
    <source>
        <strain evidence="1 2">SKKU-2015</strain>
        <tissue evidence="1">Whole body</tissue>
    </source>
</reference>
<dbReference type="AlphaFoldDB" id="A0A2V3ITV8"/>
<proteinExistence type="predicted"/>